<feature type="compositionally biased region" description="Basic and acidic residues" evidence="1">
    <location>
        <begin position="37"/>
        <end position="63"/>
    </location>
</feature>
<evidence type="ECO:0000313" key="2">
    <source>
        <dbReference type="EMBL" id="KAK7274798.1"/>
    </source>
</evidence>
<evidence type="ECO:0000313" key="3">
    <source>
        <dbReference type="Proteomes" id="UP001372338"/>
    </source>
</evidence>
<evidence type="ECO:0000256" key="1">
    <source>
        <dbReference type="SAM" id="MobiDB-lite"/>
    </source>
</evidence>
<dbReference type="Proteomes" id="UP001372338">
    <property type="component" value="Unassembled WGS sequence"/>
</dbReference>
<comment type="caution">
    <text evidence="2">The sequence shown here is derived from an EMBL/GenBank/DDBJ whole genome shotgun (WGS) entry which is preliminary data.</text>
</comment>
<dbReference type="EMBL" id="JAYWIO010000003">
    <property type="protein sequence ID" value="KAK7274798.1"/>
    <property type="molecule type" value="Genomic_DNA"/>
</dbReference>
<gene>
    <name evidence="2" type="ORF">RIF29_15897</name>
</gene>
<organism evidence="2 3">
    <name type="scientific">Crotalaria pallida</name>
    <name type="common">Smooth rattlebox</name>
    <name type="synonym">Crotalaria striata</name>
    <dbReference type="NCBI Taxonomy" id="3830"/>
    <lineage>
        <taxon>Eukaryota</taxon>
        <taxon>Viridiplantae</taxon>
        <taxon>Streptophyta</taxon>
        <taxon>Embryophyta</taxon>
        <taxon>Tracheophyta</taxon>
        <taxon>Spermatophyta</taxon>
        <taxon>Magnoliopsida</taxon>
        <taxon>eudicotyledons</taxon>
        <taxon>Gunneridae</taxon>
        <taxon>Pentapetalae</taxon>
        <taxon>rosids</taxon>
        <taxon>fabids</taxon>
        <taxon>Fabales</taxon>
        <taxon>Fabaceae</taxon>
        <taxon>Papilionoideae</taxon>
        <taxon>50 kb inversion clade</taxon>
        <taxon>genistoids sensu lato</taxon>
        <taxon>core genistoids</taxon>
        <taxon>Crotalarieae</taxon>
        <taxon>Crotalaria</taxon>
    </lineage>
</organism>
<keyword evidence="3" id="KW-1185">Reference proteome</keyword>
<feature type="region of interest" description="Disordered" evidence="1">
    <location>
        <begin position="1"/>
        <end position="81"/>
    </location>
</feature>
<dbReference type="AlphaFoldDB" id="A0AAN9FLE7"/>
<protein>
    <submittedName>
        <fullName evidence="2">Uncharacterized protein</fullName>
    </submittedName>
</protein>
<name>A0AAN9FLE7_CROPI</name>
<sequence length="107" mass="12450">MGLITWEDSRTRRRKKNRGSPLSQGFVRGWPDEREEEDRRSGPAAQYKEDRAGEGVKEMEVTGEKCCGGNELTAPVEGLDEAEEEDEEMVWLLTVMRQRLQIHRSWR</sequence>
<proteinExistence type="predicted"/>
<accession>A0AAN9FLE7</accession>
<reference evidence="2 3" key="1">
    <citation type="submission" date="2024-01" db="EMBL/GenBank/DDBJ databases">
        <title>The genomes of 5 underutilized Papilionoideae crops provide insights into root nodulation and disease resistanc.</title>
        <authorList>
            <person name="Yuan L."/>
        </authorList>
    </citation>
    <scope>NUCLEOTIDE SEQUENCE [LARGE SCALE GENOMIC DNA]</scope>
    <source>
        <strain evidence="2">ZHUSHIDOU_FW_LH</strain>
        <tissue evidence="2">Leaf</tissue>
    </source>
</reference>